<dbReference type="InterPro" id="IPR039425">
    <property type="entry name" value="RNA_pol_sigma-70-like"/>
</dbReference>
<dbReference type="AlphaFoldDB" id="A0A6J6A253"/>
<dbReference type="PANTHER" id="PTHR43133">
    <property type="entry name" value="RNA POLYMERASE ECF-TYPE SIGMA FACTO"/>
    <property type="match status" value="1"/>
</dbReference>
<keyword evidence="2" id="KW-0805">Transcription regulation</keyword>
<dbReference type="NCBIfam" id="TIGR02937">
    <property type="entry name" value="sigma70-ECF"/>
    <property type="match status" value="1"/>
</dbReference>
<feature type="compositionally biased region" description="Low complexity" evidence="6">
    <location>
        <begin position="12"/>
        <end position="26"/>
    </location>
</feature>
<evidence type="ECO:0000313" key="11">
    <source>
        <dbReference type="EMBL" id="CAB4930393.1"/>
    </source>
</evidence>
<dbReference type="InterPro" id="IPR014284">
    <property type="entry name" value="RNA_pol_sigma-70_dom"/>
</dbReference>
<keyword evidence="5" id="KW-0804">Transcription</keyword>
<evidence type="ECO:0000259" key="7">
    <source>
        <dbReference type="Pfam" id="PF04542"/>
    </source>
</evidence>
<evidence type="ECO:0000256" key="2">
    <source>
        <dbReference type="ARBA" id="ARBA00023015"/>
    </source>
</evidence>
<dbReference type="EMBL" id="CAFBOL010000088">
    <property type="protein sequence ID" value="CAB5005694.1"/>
    <property type="molecule type" value="Genomic_DNA"/>
</dbReference>
<evidence type="ECO:0000256" key="3">
    <source>
        <dbReference type="ARBA" id="ARBA00023082"/>
    </source>
</evidence>
<dbReference type="InterPro" id="IPR013249">
    <property type="entry name" value="RNA_pol_sigma70_r4_t2"/>
</dbReference>
<keyword evidence="3" id="KW-0731">Sigma factor</keyword>
<accession>A0A6J6A253</accession>
<reference evidence="9" key="1">
    <citation type="submission" date="2020-05" db="EMBL/GenBank/DDBJ databases">
        <authorList>
            <person name="Chiriac C."/>
            <person name="Salcher M."/>
            <person name="Ghai R."/>
            <person name="Kavagutti S V."/>
        </authorList>
    </citation>
    <scope>NUCLEOTIDE SEQUENCE</scope>
</reference>
<evidence type="ECO:0000256" key="6">
    <source>
        <dbReference type="SAM" id="MobiDB-lite"/>
    </source>
</evidence>
<dbReference type="InterPro" id="IPR013325">
    <property type="entry name" value="RNA_pol_sigma_r2"/>
</dbReference>
<dbReference type="PANTHER" id="PTHR43133:SF50">
    <property type="entry name" value="ECF RNA POLYMERASE SIGMA FACTOR SIGM"/>
    <property type="match status" value="1"/>
</dbReference>
<dbReference type="Gene3D" id="1.10.1740.10">
    <property type="match status" value="1"/>
</dbReference>
<evidence type="ECO:0000259" key="8">
    <source>
        <dbReference type="Pfam" id="PF08281"/>
    </source>
</evidence>
<gene>
    <name evidence="10" type="ORF">UFOPK2656_01176</name>
    <name evidence="11" type="ORF">UFOPK3651_01439</name>
    <name evidence="12" type="ORF">UFOPK3931_02507</name>
    <name evidence="9" type="ORF">UFOPK4189_01250</name>
</gene>
<name>A0A6J6A253_9ZZZZ</name>
<keyword evidence="4" id="KW-0238">DNA-binding</keyword>
<evidence type="ECO:0000256" key="1">
    <source>
        <dbReference type="ARBA" id="ARBA00010641"/>
    </source>
</evidence>
<comment type="similarity">
    <text evidence="1">Belongs to the sigma-70 factor family. ECF subfamily.</text>
</comment>
<dbReference type="CDD" id="cd06171">
    <property type="entry name" value="Sigma70_r4"/>
    <property type="match status" value="1"/>
</dbReference>
<sequence length="224" mass="24611">MSAHIDPLIAAPPAAARPVAPRSARPTSRHTAFEAETGAGAAKPSNAAPRHTAFEAETAQGAGQPSNAMEVVGASVVFVVEDVEAVYRRMYPGLVRMAYLLVDTQEAAEEAVQDAFAKAYSKWSRVQTPEAYMRTCVINACRRVQRRRRMVRRQPDPSIEHGEMYADHIADVVRTLRSPMKEAVVLRYYLQLSDQEIAEALGIAVGTVKSTLHRARALLKKELS</sequence>
<evidence type="ECO:0000313" key="9">
    <source>
        <dbReference type="EMBL" id="CAB4363470.1"/>
    </source>
</evidence>
<dbReference type="GO" id="GO:0006352">
    <property type="term" value="P:DNA-templated transcription initiation"/>
    <property type="evidence" value="ECO:0007669"/>
    <property type="project" value="InterPro"/>
</dbReference>
<proteinExistence type="inferred from homology"/>
<dbReference type="EMBL" id="CAFBMT010000006">
    <property type="protein sequence ID" value="CAB4930393.1"/>
    <property type="molecule type" value="Genomic_DNA"/>
</dbReference>
<dbReference type="InterPro" id="IPR007627">
    <property type="entry name" value="RNA_pol_sigma70_r2"/>
</dbReference>
<feature type="domain" description="RNA polymerase sigma-70 region 2" evidence="7">
    <location>
        <begin position="87"/>
        <end position="149"/>
    </location>
</feature>
<dbReference type="EMBL" id="CAESGF010000006">
    <property type="protein sequence ID" value="CAB4363470.1"/>
    <property type="molecule type" value="Genomic_DNA"/>
</dbReference>
<evidence type="ECO:0000313" key="12">
    <source>
        <dbReference type="EMBL" id="CAB5005694.1"/>
    </source>
</evidence>
<evidence type="ECO:0000313" key="10">
    <source>
        <dbReference type="EMBL" id="CAB4718975.1"/>
    </source>
</evidence>
<dbReference type="Gene3D" id="1.10.10.10">
    <property type="entry name" value="Winged helix-like DNA-binding domain superfamily/Winged helix DNA-binding domain"/>
    <property type="match status" value="1"/>
</dbReference>
<dbReference type="SUPFAM" id="SSF88946">
    <property type="entry name" value="Sigma2 domain of RNA polymerase sigma factors"/>
    <property type="match status" value="1"/>
</dbReference>
<evidence type="ECO:0000256" key="5">
    <source>
        <dbReference type="ARBA" id="ARBA00023163"/>
    </source>
</evidence>
<organism evidence="9">
    <name type="scientific">freshwater metagenome</name>
    <dbReference type="NCBI Taxonomy" id="449393"/>
    <lineage>
        <taxon>unclassified sequences</taxon>
        <taxon>metagenomes</taxon>
        <taxon>ecological metagenomes</taxon>
    </lineage>
</organism>
<dbReference type="GO" id="GO:0016987">
    <property type="term" value="F:sigma factor activity"/>
    <property type="evidence" value="ECO:0007669"/>
    <property type="project" value="UniProtKB-KW"/>
</dbReference>
<dbReference type="InterPro" id="IPR013324">
    <property type="entry name" value="RNA_pol_sigma_r3/r4-like"/>
</dbReference>
<dbReference type="EMBL" id="CAEZYF010000006">
    <property type="protein sequence ID" value="CAB4718975.1"/>
    <property type="molecule type" value="Genomic_DNA"/>
</dbReference>
<dbReference type="Pfam" id="PF08281">
    <property type="entry name" value="Sigma70_r4_2"/>
    <property type="match status" value="1"/>
</dbReference>
<dbReference type="GO" id="GO:0003677">
    <property type="term" value="F:DNA binding"/>
    <property type="evidence" value="ECO:0007669"/>
    <property type="project" value="UniProtKB-KW"/>
</dbReference>
<feature type="region of interest" description="Disordered" evidence="6">
    <location>
        <begin position="12"/>
        <end position="48"/>
    </location>
</feature>
<feature type="domain" description="RNA polymerase sigma factor 70 region 4 type 2" evidence="8">
    <location>
        <begin position="171"/>
        <end position="219"/>
    </location>
</feature>
<dbReference type="SUPFAM" id="SSF88659">
    <property type="entry name" value="Sigma3 and sigma4 domains of RNA polymerase sigma factors"/>
    <property type="match status" value="1"/>
</dbReference>
<protein>
    <submittedName>
        <fullName evidence="9">Unannotated protein</fullName>
    </submittedName>
</protein>
<dbReference type="InterPro" id="IPR036388">
    <property type="entry name" value="WH-like_DNA-bd_sf"/>
</dbReference>
<dbReference type="Pfam" id="PF04542">
    <property type="entry name" value="Sigma70_r2"/>
    <property type="match status" value="1"/>
</dbReference>
<evidence type="ECO:0000256" key="4">
    <source>
        <dbReference type="ARBA" id="ARBA00023125"/>
    </source>
</evidence>